<keyword evidence="4" id="KW-0378">Hydrolase</keyword>
<dbReference type="SUPFAM" id="SSF48264">
    <property type="entry name" value="Cytochrome P450"/>
    <property type="match status" value="1"/>
</dbReference>
<dbReference type="InterPro" id="IPR002397">
    <property type="entry name" value="Cyt_P450_B"/>
</dbReference>
<evidence type="ECO:0000313" key="4">
    <source>
        <dbReference type="EMBL" id="UWP79469.1"/>
    </source>
</evidence>
<name>A0ABY5VRN3_9ACTN</name>
<organism evidence="4 5">
    <name type="scientific">Dactylosporangium fulvum</name>
    <dbReference type="NCBI Taxonomy" id="53359"/>
    <lineage>
        <taxon>Bacteria</taxon>
        <taxon>Bacillati</taxon>
        <taxon>Actinomycetota</taxon>
        <taxon>Actinomycetes</taxon>
        <taxon>Micromonosporales</taxon>
        <taxon>Micromonosporaceae</taxon>
        <taxon>Dactylosporangium</taxon>
    </lineage>
</organism>
<keyword evidence="2" id="KW-0349">Heme</keyword>
<keyword evidence="2" id="KW-0479">Metal-binding</keyword>
<dbReference type="Pfam" id="PF00067">
    <property type="entry name" value="p450"/>
    <property type="match status" value="1"/>
</dbReference>
<dbReference type="Gene3D" id="1.10.630.10">
    <property type="entry name" value="Cytochrome P450"/>
    <property type="match status" value="1"/>
</dbReference>
<keyword evidence="2" id="KW-0503">Monooxygenase</keyword>
<dbReference type="InterPro" id="IPR029058">
    <property type="entry name" value="AB_hydrolase_fold"/>
</dbReference>
<dbReference type="PANTHER" id="PTHR46696:SF1">
    <property type="entry name" value="CYTOCHROME P450 YJIB-RELATED"/>
    <property type="match status" value="1"/>
</dbReference>
<proteinExistence type="inferred from homology"/>
<reference evidence="4" key="1">
    <citation type="submission" date="2021-04" db="EMBL/GenBank/DDBJ databases">
        <authorList>
            <person name="Hartkoorn R.C."/>
            <person name="Beaudoing E."/>
            <person name="Hot D."/>
        </authorList>
    </citation>
    <scope>NUCLEOTIDE SEQUENCE</scope>
    <source>
        <strain evidence="4">NRRL B-16292</strain>
    </source>
</reference>
<protein>
    <submittedName>
        <fullName evidence="4">Alpha/beta fold hydrolase</fullName>
    </submittedName>
</protein>
<feature type="domain" description="AB hydrolase-1" evidence="3">
    <location>
        <begin position="28"/>
        <end position="260"/>
    </location>
</feature>
<dbReference type="EMBL" id="CP073720">
    <property type="protein sequence ID" value="UWP79469.1"/>
    <property type="molecule type" value="Genomic_DNA"/>
</dbReference>
<dbReference type="InterPro" id="IPR017972">
    <property type="entry name" value="Cyt_P450_CS"/>
</dbReference>
<dbReference type="GO" id="GO:0016787">
    <property type="term" value="F:hydrolase activity"/>
    <property type="evidence" value="ECO:0007669"/>
    <property type="project" value="UniProtKB-KW"/>
</dbReference>
<dbReference type="PANTHER" id="PTHR46696">
    <property type="entry name" value="P450, PUTATIVE (EUROFUNG)-RELATED"/>
    <property type="match status" value="1"/>
</dbReference>
<dbReference type="PRINTS" id="PR00359">
    <property type="entry name" value="BP450"/>
</dbReference>
<gene>
    <name evidence="4" type="ORF">Dfulv_30415</name>
</gene>
<comment type="similarity">
    <text evidence="1 2">Belongs to the cytochrome P450 family.</text>
</comment>
<dbReference type="Proteomes" id="UP001059617">
    <property type="component" value="Chromosome"/>
</dbReference>
<dbReference type="InterPro" id="IPR001128">
    <property type="entry name" value="Cyt_P450"/>
</dbReference>
<dbReference type="Pfam" id="PF12697">
    <property type="entry name" value="Abhydrolase_6"/>
    <property type="match status" value="1"/>
</dbReference>
<sequence length="670" mass="72546">MITLSDALDTARGPVAALRVGPDFGVPVVLCAGVVGSKEDFVPLLPAIVEAGHRVCAYDYRGHYTRLDGESPDGHSIERHAADLLAVVEAFGAGEPVHVVGHSYGGFVARAAALARPELLRSVTLIGAGPGMDGPRHRKLLAGFDTTLRVQGAAVMWPVVRRLVPEHDTARREFWRERLAGMRLAFLHGALRSLAAEPDRGDGLRATRLPVLLMHGHRDQRLWSAADFAGYAERAGAELEVVTNASHSPNLEQPAATAAALVRFWTAAEHRRATRLFLDLVRPRAGDSPYDSYRRLRERTPVLRVDLPGKAAAAVLTRHADCLRLLQDATFVSPGEAPALLTPNWREVRLIRCLYQSFGWREGPVHTGLRTALARRLTPRRAAALRDETAGLADEALDRFGKRLAEETTVNLAEALAVPFVSLVTGRLLGIPDAEALRLGEAARVGSAAFEPFMTPRQRTAMATAGDTILDTLAALASTGDAELFELVREHRPDAGEPYLGDLALLFGAAYDSPASLVTLGARLLLEHPDQARLVRDDPSTVETAVEEILRFEPPVQVAVRIATAPARFGGLDVEPGMAVLGVLAAANRDPSHVSDPERFLVTRRPVRPSLGFGAGRHYCPGAAVARTHARILFPRLLHRFPGLRIAGPVRYRAPGTMLRGIEDLPVTLH</sequence>
<dbReference type="InterPro" id="IPR000073">
    <property type="entry name" value="AB_hydrolase_1"/>
</dbReference>
<dbReference type="InterPro" id="IPR036396">
    <property type="entry name" value="Cyt_P450_sf"/>
</dbReference>
<accession>A0ABY5VRN3</accession>
<dbReference type="SUPFAM" id="SSF53474">
    <property type="entry name" value="alpha/beta-Hydrolases"/>
    <property type="match status" value="1"/>
</dbReference>
<reference evidence="4" key="2">
    <citation type="submission" date="2022-09" db="EMBL/GenBank/DDBJ databases">
        <title>Biosynthetic gene clusters of Dactylosporangioum fulvum.</title>
        <authorList>
            <person name="Caradec T."/>
        </authorList>
    </citation>
    <scope>NUCLEOTIDE SEQUENCE</scope>
    <source>
        <strain evidence="4">NRRL B-16292</strain>
    </source>
</reference>
<keyword evidence="2" id="KW-0560">Oxidoreductase</keyword>
<keyword evidence="5" id="KW-1185">Reference proteome</keyword>
<keyword evidence="2" id="KW-0408">Iron</keyword>
<dbReference type="Gene3D" id="3.40.50.1820">
    <property type="entry name" value="alpha/beta hydrolase"/>
    <property type="match status" value="1"/>
</dbReference>
<evidence type="ECO:0000256" key="1">
    <source>
        <dbReference type="ARBA" id="ARBA00010617"/>
    </source>
</evidence>
<evidence type="ECO:0000259" key="3">
    <source>
        <dbReference type="Pfam" id="PF12697"/>
    </source>
</evidence>
<dbReference type="RefSeq" id="WP_259857227.1">
    <property type="nucleotide sequence ID" value="NZ_BAAAST010000170.1"/>
</dbReference>
<dbReference type="PROSITE" id="PS00086">
    <property type="entry name" value="CYTOCHROME_P450"/>
    <property type="match status" value="1"/>
</dbReference>
<evidence type="ECO:0000256" key="2">
    <source>
        <dbReference type="RuleBase" id="RU000461"/>
    </source>
</evidence>
<evidence type="ECO:0000313" key="5">
    <source>
        <dbReference type="Proteomes" id="UP001059617"/>
    </source>
</evidence>